<dbReference type="AlphaFoldDB" id="A0A371HPY3"/>
<reference evidence="1" key="1">
    <citation type="submission" date="2018-05" db="EMBL/GenBank/DDBJ databases">
        <title>Draft genome of Mucuna pruriens seed.</title>
        <authorList>
            <person name="Nnadi N.E."/>
            <person name="Vos R."/>
            <person name="Hasami M.H."/>
            <person name="Devisetty U.K."/>
            <person name="Aguiy J.C."/>
        </authorList>
    </citation>
    <scope>NUCLEOTIDE SEQUENCE [LARGE SCALE GENOMIC DNA]</scope>
    <source>
        <strain evidence="1">JCA_2017</strain>
    </source>
</reference>
<evidence type="ECO:0000313" key="2">
    <source>
        <dbReference type="Proteomes" id="UP000257109"/>
    </source>
</evidence>
<sequence>MKKEEKPSVVTKNCNVVLPRIFTFPSNTWNKVVNKDLCHLGANVNLMDLYLLENLGEEDIKSTKMNLQLPNKSIKHPYFIK</sequence>
<organism evidence="1 2">
    <name type="scientific">Mucuna pruriens</name>
    <name type="common">Velvet bean</name>
    <name type="synonym">Dolichos pruriens</name>
    <dbReference type="NCBI Taxonomy" id="157652"/>
    <lineage>
        <taxon>Eukaryota</taxon>
        <taxon>Viridiplantae</taxon>
        <taxon>Streptophyta</taxon>
        <taxon>Embryophyta</taxon>
        <taxon>Tracheophyta</taxon>
        <taxon>Spermatophyta</taxon>
        <taxon>Magnoliopsida</taxon>
        <taxon>eudicotyledons</taxon>
        <taxon>Gunneridae</taxon>
        <taxon>Pentapetalae</taxon>
        <taxon>rosids</taxon>
        <taxon>fabids</taxon>
        <taxon>Fabales</taxon>
        <taxon>Fabaceae</taxon>
        <taxon>Papilionoideae</taxon>
        <taxon>50 kb inversion clade</taxon>
        <taxon>NPAAA clade</taxon>
        <taxon>indigoferoid/millettioid clade</taxon>
        <taxon>Phaseoleae</taxon>
        <taxon>Mucuna</taxon>
    </lineage>
</organism>
<dbReference type="PANTHER" id="PTHR33067:SF31">
    <property type="entry name" value="RNA-DIRECTED DNA POLYMERASE"/>
    <property type="match status" value="1"/>
</dbReference>
<comment type="caution">
    <text evidence="1">The sequence shown here is derived from an EMBL/GenBank/DDBJ whole genome shotgun (WGS) entry which is preliminary data.</text>
</comment>
<protein>
    <submittedName>
        <fullName evidence="1">Uncharacterized protein</fullName>
    </submittedName>
</protein>
<dbReference type="Proteomes" id="UP000257109">
    <property type="component" value="Unassembled WGS sequence"/>
</dbReference>
<keyword evidence="2" id="KW-1185">Reference proteome</keyword>
<name>A0A371HPY3_MUCPR</name>
<dbReference type="PANTHER" id="PTHR33067">
    <property type="entry name" value="RNA-DIRECTED DNA POLYMERASE-RELATED"/>
    <property type="match status" value="1"/>
</dbReference>
<feature type="non-terminal residue" evidence="1">
    <location>
        <position position="1"/>
    </location>
</feature>
<accession>A0A371HPY3</accession>
<evidence type="ECO:0000313" key="1">
    <source>
        <dbReference type="EMBL" id="RDY04859.1"/>
    </source>
</evidence>
<dbReference type="EMBL" id="QJKJ01001996">
    <property type="protein sequence ID" value="RDY04859.1"/>
    <property type="molecule type" value="Genomic_DNA"/>
</dbReference>
<proteinExistence type="predicted"/>
<gene>
    <name evidence="1" type="ORF">CR513_11373</name>
</gene>